<keyword evidence="6" id="KW-0598">Phosphotransferase system</keyword>
<keyword evidence="5" id="KW-0808">Transferase</keyword>
<dbReference type="Pfam" id="PF03610">
    <property type="entry name" value="EIIA-man"/>
    <property type="match status" value="1"/>
</dbReference>
<keyword evidence="4" id="KW-0762">Sugar transport</keyword>
<dbReference type="Proteomes" id="UP000782705">
    <property type="component" value="Unassembled WGS sequence"/>
</dbReference>
<organism evidence="9 10">
    <name type="scientific">Candidatus Enterococcus willemsii</name>
    <dbReference type="NCBI Taxonomy" id="1857215"/>
    <lineage>
        <taxon>Bacteria</taxon>
        <taxon>Bacillati</taxon>
        <taxon>Bacillota</taxon>
        <taxon>Bacilli</taxon>
        <taxon>Lactobacillales</taxon>
        <taxon>Enterococcaceae</taxon>
        <taxon>Enterococcus</taxon>
    </lineage>
</organism>
<evidence type="ECO:0000256" key="3">
    <source>
        <dbReference type="ARBA" id="ARBA00022490"/>
    </source>
</evidence>
<dbReference type="SUPFAM" id="SSF53062">
    <property type="entry name" value="PTS system fructose IIA component-like"/>
    <property type="match status" value="1"/>
</dbReference>
<dbReference type="RefSeq" id="WP_161903357.1">
    <property type="nucleotide sequence ID" value="NZ_MAEL01000062.1"/>
</dbReference>
<evidence type="ECO:0000256" key="1">
    <source>
        <dbReference type="ARBA" id="ARBA00004496"/>
    </source>
</evidence>
<keyword evidence="3" id="KW-0963">Cytoplasm</keyword>
<proteinExistence type="predicted"/>
<keyword evidence="10" id="KW-1185">Reference proteome</keyword>
<feature type="domain" description="PTS EIIA type-4" evidence="8">
    <location>
        <begin position="2"/>
        <end position="122"/>
    </location>
</feature>
<evidence type="ECO:0000256" key="2">
    <source>
        <dbReference type="ARBA" id="ARBA00022448"/>
    </source>
</evidence>
<keyword evidence="7" id="KW-0418">Kinase</keyword>
<evidence type="ECO:0000256" key="5">
    <source>
        <dbReference type="ARBA" id="ARBA00022679"/>
    </source>
</evidence>
<dbReference type="PROSITE" id="PS51096">
    <property type="entry name" value="PTS_EIIA_TYPE_4"/>
    <property type="match status" value="1"/>
</dbReference>
<dbReference type="Gene3D" id="3.40.50.510">
    <property type="entry name" value="Phosphotransferase system, mannose-type IIA component"/>
    <property type="match status" value="1"/>
</dbReference>
<evidence type="ECO:0000313" key="10">
    <source>
        <dbReference type="Proteomes" id="UP000782705"/>
    </source>
</evidence>
<keyword evidence="2" id="KW-0813">Transport</keyword>
<reference evidence="9 10" key="1">
    <citation type="submission" date="2016-06" db="EMBL/GenBank/DDBJ databases">
        <title>Four novel species of enterococci isolated from chicken manure.</title>
        <authorList>
            <person name="Van Tyne D."/>
        </authorList>
    </citation>
    <scope>NUCLEOTIDE SEQUENCE [LARGE SCALE GENOMIC DNA]</scope>
    <source>
        <strain evidence="9 10">CU12B</strain>
    </source>
</reference>
<dbReference type="InterPro" id="IPR004701">
    <property type="entry name" value="PTS_EIIA_man-typ"/>
</dbReference>
<dbReference type="InterPro" id="IPR036662">
    <property type="entry name" value="PTS_EIIA_man-typ_sf"/>
</dbReference>
<dbReference type="EMBL" id="MAEL01000062">
    <property type="protein sequence ID" value="KAF1301034.1"/>
    <property type="molecule type" value="Genomic_DNA"/>
</dbReference>
<comment type="caution">
    <text evidence="9">The sequence shown here is derived from an EMBL/GenBank/DDBJ whole genome shotgun (WGS) entry which is preliminary data.</text>
</comment>
<comment type="subcellular location">
    <subcellularLocation>
        <location evidence="1">Cytoplasm</location>
    </subcellularLocation>
</comment>
<name>A0ABQ6YVX8_9ENTE</name>
<dbReference type="PANTHER" id="PTHR33799">
    <property type="entry name" value="PTS PERMEASE-RELATED-RELATED"/>
    <property type="match status" value="1"/>
</dbReference>
<accession>A0ABQ6YVX8</accession>
<dbReference type="PANTHER" id="PTHR33799:SF1">
    <property type="entry name" value="PTS SYSTEM MANNOSE-SPECIFIC EIIAB COMPONENT-RELATED"/>
    <property type="match status" value="1"/>
</dbReference>
<evidence type="ECO:0000259" key="8">
    <source>
        <dbReference type="PROSITE" id="PS51096"/>
    </source>
</evidence>
<gene>
    <name evidence="9" type="ORF">BAU17_09425</name>
</gene>
<evidence type="ECO:0000256" key="4">
    <source>
        <dbReference type="ARBA" id="ARBA00022597"/>
    </source>
</evidence>
<sequence length="138" mass="15569">MTKKIILASHGKFASGILTSLELICGKQEHIQAVDCYLTPQFDIAETVETLLRENSKDEIIVVTDIFGGSVNNEFIHYIEHPSFYLVAGLNLPFLIELITNLHHMETKTAIDQGLTNAKKSIQFCNETIKNEVEEDEF</sequence>
<dbReference type="InterPro" id="IPR033887">
    <property type="entry name" value="PTS_IIA_man"/>
</dbReference>
<evidence type="ECO:0000256" key="7">
    <source>
        <dbReference type="ARBA" id="ARBA00022777"/>
    </source>
</evidence>
<protein>
    <submittedName>
        <fullName evidence="9">PTS mannose transporter subunit IIA</fullName>
    </submittedName>
</protein>
<evidence type="ECO:0000313" key="9">
    <source>
        <dbReference type="EMBL" id="KAF1301034.1"/>
    </source>
</evidence>
<evidence type="ECO:0000256" key="6">
    <source>
        <dbReference type="ARBA" id="ARBA00022683"/>
    </source>
</evidence>
<dbReference type="CDD" id="cd00006">
    <property type="entry name" value="PTS_IIA_man"/>
    <property type="match status" value="1"/>
</dbReference>
<dbReference type="InterPro" id="IPR051471">
    <property type="entry name" value="Bacterial_PTS_sugar_comp"/>
</dbReference>